<reference evidence="1" key="1">
    <citation type="journal article" date="2025" name="Int. J. Syst. Evol. Microbiol.">
        <title>Streptomyces citrinus sp. nov., with yellow diffusible pigment.</title>
        <authorList>
            <person name="He Y."/>
            <person name="Yang E."/>
            <person name="Xu J."/>
            <person name="Sun Y."/>
            <person name="Sun L."/>
        </authorList>
    </citation>
    <scope>NUCLEOTIDE SEQUENCE</scope>
    <source>
        <strain evidence="1">Q6</strain>
    </source>
</reference>
<name>A0ACD5A808_9ACTN</name>
<organism evidence="1 2">
    <name type="scientific">Streptomyces citrinus</name>
    <dbReference type="NCBI Taxonomy" id="3118173"/>
    <lineage>
        <taxon>Bacteria</taxon>
        <taxon>Bacillati</taxon>
        <taxon>Actinomycetota</taxon>
        <taxon>Actinomycetes</taxon>
        <taxon>Kitasatosporales</taxon>
        <taxon>Streptomycetaceae</taxon>
        <taxon>Streptomyces</taxon>
    </lineage>
</organism>
<dbReference type="EMBL" id="CP146022">
    <property type="protein sequence ID" value="WWQ62008.1"/>
    <property type="molecule type" value="Genomic_DNA"/>
</dbReference>
<evidence type="ECO:0000313" key="2">
    <source>
        <dbReference type="Proteomes" id="UP001432251"/>
    </source>
</evidence>
<dbReference type="Proteomes" id="UP001432251">
    <property type="component" value="Chromosome"/>
</dbReference>
<accession>A0ACD5A808</accession>
<proteinExistence type="predicted"/>
<evidence type="ECO:0000313" key="1">
    <source>
        <dbReference type="EMBL" id="WWQ62008.1"/>
    </source>
</evidence>
<sequence>MEKSLIAPQVRRVVTALTLAAAVTGAGLVAAGSSEAAAKGCHVTAHAVSLRSKPSSRATSVGIAYKGNKCSEKDWGTNWTKVKMTSGNAKGRTGWIRNDLIHRAAEDIPLELH</sequence>
<keyword evidence="2" id="KW-1185">Reference proteome</keyword>
<protein>
    <submittedName>
        <fullName evidence="1">SH3 domain-containing protein</fullName>
    </submittedName>
</protein>
<gene>
    <name evidence="1" type="ORF">V2W30_00560</name>
</gene>